<dbReference type="InterPro" id="IPR000904">
    <property type="entry name" value="Sec7_dom"/>
</dbReference>
<dbReference type="FunFam" id="1.10.1000.11:FF:000002">
    <property type="entry name" value="Cytohesin 1"/>
    <property type="match status" value="1"/>
</dbReference>
<comment type="subcellular location">
    <subcellularLocation>
        <location evidence="2">Cytoplasm</location>
        <location evidence="2">Cytosol</location>
    </subcellularLocation>
    <subcellularLocation>
        <location evidence="1">Membrane</location>
        <topology evidence="1">Peripheral membrane protein</topology>
        <orientation evidence="1">Cytoplasmic side</orientation>
    </subcellularLocation>
</comment>
<dbReference type="CDD" id="cd00171">
    <property type="entry name" value="Sec7"/>
    <property type="match status" value="1"/>
</dbReference>
<dbReference type="OrthoDB" id="430364at2759"/>
<feature type="domain" description="SEC7" evidence="4">
    <location>
        <begin position="478"/>
        <end position="668"/>
    </location>
</feature>
<dbReference type="Gene3D" id="1.10.220.20">
    <property type="match status" value="1"/>
</dbReference>
<name>A0A833QKX4_9POAL</name>
<dbReference type="PANTHER" id="PTHR10663">
    <property type="entry name" value="GUANYL-NUCLEOTIDE EXCHANGE FACTOR"/>
    <property type="match status" value="1"/>
</dbReference>
<evidence type="ECO:0000313" key="6">
    <source>
        <dbReference type="Proteomes" id="UP000623129"/>
    </source>
</evidence>
<dbReference type="Proteomes" id="UP000623129">
    <property type="component" value="Unassembled WGS sequence"/>
</dbReference>
<sequence length="1369" mass="154050">MVTVAPAVDHEPRLNQLSISCMLNTEVGAVLAVIRRPIDPTIVASAILLDDHLVQSLKSLRAIIFHTDWHTTDPAVYLSPFLNVIQSDDVPAAATGAAMSAVLKIIRFGVFDDQSPGAFDAVHLVVSAITSCRLERTDPSIEDAILMRVLQVLLALLHCPAGKLLTDHAICTIVNTCFQVVQQAVNRGDLLQRNARHLMHEVIQIIFLHLPEIKAPEPSSVDLSELEVELGSITGFGARCMVDIFNFLCSLLNAGDMVVAPEGYGPADEDVQLFTLVLINSAIELGRESIGRHPKLLHLIQDDLFHHLIHYATRSGPLVLSMICSTVLNLYHFLRRSLRLQLEAFFVYVLLRIGSGMNGPHLQEVAIESIISFCRQPTFLIEMFVNYDCDPIRHNVLEEIGKLLCKTAYPQINSQMTPIQIHAFNGLVHIFTTLADSIESTASDQLDGKDKYKLDMSEYDIALDSDPPEPDSDTWVEFVRKRKLKKNKTMIAAHHYNKDEKKGMEYLKFANLVANPPETKTIARFFRYTPGLDKHKIGDYLGDPGEFNIQVLKEFTNTFDFTGVILDTALRTFLESFRLPGEAQKIQRIIEVFSEKFFEQQSSDIFANKDAVFLLCYSLIMLNTDHHNPQVKKKMTEEEFIKNNRAINEGLDLPREYLSELFHSISTNAIALFSQNGSVPKELNANLWGELIRRSLTVDPFIICNFKHELSREVFATISGPSVATLMTIFDYTNDEEIRSECIEGMISVARIAQYGLSDVLDELLSCLCKFTTLLNPYNCTEDTQAEFNQSVKMRMAMLALFTIANRFGKSVRGAWKNVIDCIIKLRRIKLLPPLGIDSSSGPATLVTTGLTANHLKSESGVIFPSSHQGLGTSRYISGMIGRFSQILSLDSGAESMINLSSESEVNMKLMQQCQIGNIFTDSAKFSEESLHHLGRALIFAASGKGQKFTSVGEEHDTIIFCYDLLLTVTSANLHRFMAFWQQFHEAFFTLSQYTIMSPYPFPEKAIAPLFKIAGKVISTETAQLDKQAEEAIVKSIHLMVTIENTIDMCCDIIVASVKALIDEHGGSIQLPVVWRSLLIILSTSGRNPQTFDEAIETLNNLMIGPHLTRSNYLFWVDAAFTLGVHKTTPLDKSVIILEMLGKSINPILQWHKLSITDPNNPNNNNSEGNMEDLGSRLTPYHLFMKLVEAIGKPSLARREEIRNKALIELKRCFQTAAESLDLSPKGCLNCFKNLVLPMVDNLHLKTIDYSRRENMERETISMGGTFREAMEFLADFYTIFLTQLWQDNDFMTSWLFVLRRMDTWIKTYYGGEFTMEIHAHIPQVLKRMLEAMKENGMLVPKEGDPLWESTEVQAKWIAPSVIDELFPK</sequence>
<keyword evidence="3" id="KW-0344">Guanine-nucleotide releasing factor</keyword>
<protein>
    <submittedName>
        <fullName evidence="5">ARF guanine-nucleotide exchange factor GNL2-like protein</fullName>
    </submittedName>
</protein>
<proteinExistence type="predicted"/>
<dbReference type="InterPro" id="IPR035999">
    <property type="entry name" value="Sec7_dom_sf"/>
</dbReference>
<evidence type="ECO:0000313" key="5">
    <source>
        <dbReference type="EMBL" id="KAF3328400.1"/>
    </source>
</evidence>
<evidence type="ECO:0000256" key="2">
    <source>
        <dbReference type="ARBA" id="ARBA00004514"/>
    </source>
</evidence>
<comment type="caution">
    <text evidence="5">The sequence shown here is derived from an EMBL/GenBank/DDBJ whole genome shotgun (WGS) entry which is preliminary data.</text>
</comment>
<dbReference type="SUPFAM" id="SSF48425">
    <property type="entry name" value="Sec7 domain"/>
    <property type="match status" value="1"/>
</dbReference>
<gene>
    <name evidence="5" type="ORF">FCM35_KLT07006</name>
</gene>
<dbReference type="InterPro" id="IPR023394">
    <property type="entry name" value="Sec7_C_sf"/>
</dbReference>
<reference evidence="5" key="1">
    <citation type="submission" date="2020-01" db="EMBL/GenBank/DDBJ databases">
        <title>Genome sequence of Kobresia littledalei, the first chromosome-level genome in the family Cyperaceae.</title>
        <authorList>
            <person name="Qu G."/>
        </authorList>
    </citation>
    <scope>NUCLEOTIDE SEQUENCE</scope>
    <source>
        <strain evidence="5">C.B.Clarke</strain>
        <tissue evidence="5">Leaf</tissue>
    </source>
</reference>
<organism evidence="5 6">
    <name type="scientific">Carex littledalei</name>
    <dbReference type="NCBI Taxonomy" id="544730"/>
    <lineage>
        <taxon>Eukaryota</taxon>
        <taxon>Viridiplantae</taxon>
        <taxon>Streptophyta</taxon>
        <taxon>Embryophyta</taxon>
        <taxon>Tracheophyta</taxon>
        <taxon>Spermatophyta</taxon>
        <taxon>Magnoliopsida</taxon>
        <taxon>Liliopsida</taxon>
        <taxon>Poales</taxon>
        <taxon>Cyperaceae</taxon>
        <taxon>Cyperoideae</taxon>
        <taxon>Cariceae</taxon>
        <taxon>Carex</taxon>
        <taxon>Carex subgen. Euthyceras</taxon>
    </lineage>
</organism>
<dbReference type="PROSITE" id="PS50190">
    <property type="entry name" value="SEC7"/>
    <property type="match status" value="1"/>
</dbReference>
<evidence type="ECO:0000259" key="4">
    <source>
        <dbReference type="PROSITE" id="PS50190"/>
    </source>
</evidence>
<dbReference type="GO" id="GO:0016020">
    <property type="term" value="C:membrane"/>
    <property type="evidence" value="ECO:0007669"/>
    <property type="project" value="UniProtKB-SubCell"/>
</dbReference>
<dbReference type="Gene3D" id="1.10.1000.11">
    <property type="entry name" value="Arf Nucleotide-binding Site Opener,domain 2"/>
    <property type="match status" value="1"/>
</dbReference>
<keyword evidence="6" id="KW-1185">Reference proteome</keyword>
<dbReference type="PANTHER" id="PTHR10663:SF322">
    <property type="entry name" value="ARF GUANINE-NUCLEOTIDE EXCHANGE FACTOR GNL2"/>
    <property type="match status" value="1"/>
</dbReference>
<dbReference type="SMART" id="SM00222">
    <property type="entry name" value="Sec7"/>
    <property type="match status" value="1"/>
</dbReference>
<dbReference type="GO" id="GO:0005085">
    <property type="term" value="F:guanyl-nucleotide exchange factor activity"/>
    <property type="evidence" value="ECO:0007669"/>
    <property type="project" value="UniProtKB-KW"/>
</dbReference>
<dbReference type="GO" id="GO:0032012">
    <property type="term" value="P:regulation of ARF protein signal transduction"/>
    <property type="evidence" value="ECO:0007669"/>
    <property type="project" value="InterPro"/>
</dbReference>
<dbReference type="Pfam" id="PF12783">
    <property type="entry name" value="Sec7-like_HUS"/>
    <property type="match status" value="1"/>
</dbReference>
<accession>A0A833QKX4</accession>
<dbReference type="EMBL" id="SWLB01000016">
    <property type="protein sequence ID" value="KAF3328400.1"/>
    <property type="molecule type" value="Genomic_DNA"/>
</dbReference>
<evidence type="ECO:0000256" key="1">
    <source>
        <dbReference type="ARBA" id="ARBA00004287"/>
    </source>
</evidence>
<dbReference type="InterPro" id="IPR032691">
    <property type="entry name" value="Mon2/Sec7/BIG1-like_HUS"/>
</dbReference>
<evidence type="ECO:0000256" key="3">
    <source>
        <dbReference type="ARBA" id="ARBA00022658"/>
    </source>
</evidence>
<dbReference type="InterPro" id="IPR016024">
    <property type="entry name" value="ARM-type_fold"/>
</dbReference>
<dbReference type="SUPFAM" id="SSF48371">
    <property type="entry name" value="ARM repeat"/>
    <property type="match status" value="1"/>
</dbReference>
<dbReference type="Pfam" id="PF01369">
    <property type="entry name" value="Sec7"/>
    <property type="match status" value="1"/>
</dbReference>
<dbReference type="GO" id="GO:0005829">
    <property type="term" value="C:cytosol"/>
    <property type="evidence" value="ECO:0007669"/>
    <property type="project" value="UniProtKB-SubCell"/>
</dbReference>